<comment type="caution">
    <text evidence="2">The sequence shown here is derived from an EMBL/GenBank/DDBJ whole genome shotgun (WGS) entry which is preliminary data.</text>
</comment>
<dbReference type="PANTHER" id="PTHR37012">
    <property type="entry name" value="B-ZIP TRANSCRIPTION FACTOR (EUROFUNG)-RELATED"/>
    <property type="match status" value="1"/>
</dbReference>
<dbReference type="Pfam" id="PF11905">
    <property type="entry name" value="DUF3425"/>
    <property type="match status" value="1"/>
</dbReference>
<feature type="region of interest" description="Disordered" evidence="1">
    <location>
        <begin position="1"/>
        <end position="28"/>
    </location>
</feature>
<feature type="compositionally biased region" description="Basic and acidic residues" evidence="1">
    <location>
        <begin position="19"/>
        <end position="28"/>
    </location>
</feature>
<dbReference type="AlphaFoldDB" id="A0A2N6NBY3"/>
<protein>
    <recommendedName>
        <fullName evidence="4">BZIP transcription factor</fullName>
    </recommendedName>
</protein>
<dbReference type="Proteomes" id="UP000235728">
    <property type="component" value="Unassembled WGS sequence"/>
</dbReference>
<proteinExistence type="predicted"/>
<evidence type="ECO:0000313" key="3">
    <source>
        <dbReference type="Proteomes" id="UP000235728"/>
    </source>
</evidence>
<reference evidence="2 3" key="1">
    <citation type="journal article" date="2016" name="Appl. Microbiol. Biotechnol.">
        <title>Characterization of T-DNA insertion mutants with decreased virulence in the entomopathogenic fungus Beauveria bassiana JEF-007.</title>
        <authorList>
            <person name="Kim S."/>
            <person name="Lee S.J."/>
            <person name="Nai Y.S."/>
            <person name="Yu J.S."/>
            <person name="Lee M.R."/>
            <person name="Yang Y.T."/>
            <person name="Kim J.S."/>
        </authorList>
    </citation>
    <scope>NUCLEOTIDE SEQUENCE [LARGE SCALE GENOMIC DNA]</scope>
    <source>
        <strain evidence="2 3">JEF-007</strain>
    </source>
</reference>
<evidence type="ECO:0000313" key="2">
    <source>
        <dbReference type="EMBL" id="PMB64778.1"/>
    </source>
</evidence>
<evidence type="ECO:0008006" key="4">
    <source>
        <dbReference type="Google" id="ProtNLM"/>
    </source>
</evidence>
<organism evidence="2 3">
    <name type="scientific">Beauveria bassiana</name>
    <name type="common">White muscardine disease fungus</name>
    <name type="synonym">Tritirachium shiotae</name>
    <dbReference type="NCBI Taxonomy" id="176275"/>
    <lineage>
        <taxon>Eukaryota</taxon>
        <taxon>Fungi</taxon>
        <taxon>Dikarya</taxon>
        <taxon>Ascomycota</taxon>
        <taxon>Pezizomycotina</taxon>
        <taxon>Sordariomycetes</taxon>
        <taxon>Hypocreomycetidae</taxon>
        <taxon>Hypocreales</taxon>
        <taxon>Cordycipitaceae</taxon>
        <taxon>Beauveria</taxon>
    </lineage>
</organism>
<accession>A0A2N6NBY3</accession>
<sequence length="404" mass="45420">MSSPPVASMDTKPSRVKRTLTEEQLDKKRSIDKIKHRENRAENKARLEAIERDVSFLRHNIGDLVLQLRQLNVVQAPPQHRLSPVFSHSGPSTSSQDHLHNLSNPFLSLTKPESWNSPPGSGPVPVDAAAAAALYTSAADHSTTERLYAQHTFPQRPLEAQMDLEALLAEVRDQGLMIECRCGRPHSADVQCTERIAVVMAVEFSSISSHNSQRVMTAPRDPTLPEMLLHHTDMSNPLAAILSSILRQYDMTHIDSLCGVFLLAYRLLRASIPISYTCAGQPLLTCVQWRYYPSADSMADVPAIMRPTPAQMTISHPKSLDFIPFPALRNYLCLNQNKDARHSVDLYLRSLRLVLPPGQSLLTKTERGCVELNPEFEMMASDVRNWDMGPPWSECFPHLRQFLY</sequence>
<dbReference type="OMA" id="SITECTD"/>
<evidence type="ECO:0000256" key="1">
    <source>
        <dbReference type="SAM" id="MobiDB-lite"/>
    </source>
</evidence>
<dbReference type="InterPro" id="IPR021833">
    <property type="entry name" value="DUF3425"/>
</dbReference>
<name>A0A2N6NBY3_BEABA</name>
<dbReference type="PANTHER" id="PTHR37012:SF2">
    <property type="entry name" value="BZIP DOMAIN-CONTAINING PROTEIN-RELATED"/>
    <property type="match status" value="1"/>
</dbReference>
<dbReference type="EMBL" id="MRVG01000012">
    <property type="protein sequence ID" value="PMB64778.1"/>
    <property type="molecule type" value="Genomic_DNA"/>
</dbReference>
<gene>
    <name evidence="2" type="ORF">BM221_009622</name>
</gene>